<dbReference type="NCBIfam" id="NF035944">
    <property type="entry name" value="PEPxxWA-CTERM"/>
    <property type="match status" value="1"/>
</dbReference>
<evidence type="ECO:0000259" key="1">
    <source>
        <dbReference type="Pfam" id="PF07589"/>
    </source>
</evidence>
<reference evidence="2 3" key="1">
    <citation type="submission" date="2018-12" db="EMBL/GenBank/DDBJ databases">
        <authorList>
            <person name="Yang E."/>
        </authorList>
    </citation>
    <scope>NUCLEOTIDE SEQUENCE [LARGE SCALE GENOMIC DNA]</scope>
    <source>
        <strain evidence="2 3">SOD</strain>
    </source>
</reference>
<dbReference type="Proteomes" id="UP000278085">
    <property type="component" value="Unassembled WGS sequence"/>
</dbReference>
<dbReference type="EMBL" id="RXLQ01000003">
    <property type="protein sequence ID" value="RSZ60121.1"/>
    <property type="molecule type" value="Genomic_DNA"/>
</dbReference>
<dbReference type="OrthoDB" id="8701611at2"/>
<organism evidence="2 3">
    <name type="scientific">Massilia atriviolacea</name>
    <dbReference type="NCBI Taxonomy" id="2495579"/>
    <lineage>
        <taxon>Bacteria</taxon>
        <taxon>Pseudomonadati</taxon>
        <taxon>Pseudomonadota</taxon>
        <taxon>Betaproteobacteria</taxon>
        <taxon>Burkholderiales</taxon>
        <taxon>Oxalobacteraceae</taxon>
        <taxon>Telluria group</taxon>
        <taxon>Massilia</taxon>
    </lineage>
</organism>
<proteinExistence type="predicted"/>
<protein>
    <submittedName>
        <fullName evidence="2">PEP-CTERM sorting domain-containing protein</fullName>
    </submittedName>
</protein>
<dbReference type="InterPro" id="IPR013424">
    <property type="entry name" value="Ice-binding_C"/>
</dbReference>
<dbReference type="NCBIfam" id="TIGR02595">
    <property type="entry name" value="PEP_CTERM"/>
    <property type="match status" value="1"/>
</dbReference>
<feature type="domain" description="Ice-binding protein C-terminal" evidence="1">
    <location>
        <begin position="156"/>
        <end position="180"/>
    </location>
</feature>
<keyword evidence="3" id="KW-1185">Reference proteome</keyword>
<comment type="caution">
    <text evidence="2">The sequence shown here is derived from an EMBL/GenBank/DDBJ whole genome shotgun (WGS) entry which is preliminary data.</text>
</comment>
<evidence type="ECO:0000313" key="3">
    <source>
        <dbReference type="Proteomes" id="UP000278085"/>
    </source>
</evidence>
<dbReference type="Pfam" id="PF07589">
    <property type="entry name" value="PEP-CTERM"/>
    <property type="match status" value="1"/>
</dbReference>
<gene>
    <name evidence="2" type="ORF">EJB06_06645</name>
</gene>
<name>A0A430HRH5_9BURK</name>
<evidence type="ECO:0000313" key="2">
    <source>
        <dbReference type="EMBL" id="RSZ60121.1"/>
    </source>
</evidence>
<sequence length="182" mass="19570">MNDRIVGRFSYDSSARMERGSLDNPPYDPASTDYFYHGAYASPTDFFTFKILPSGQTVSAGDRDALTRRVTLADGKVGTPNSRDSLSIDSGGYDVSFGIGFSNASSTWISDGTLPQQLSLADVTSASVYHYFYRADGNRIMLSGVVTSLTDVTVTPVPEPGTWAMLLAGLSILGVSARRKRG</sequence>
<dbReference type="AlphaFoldDB" id="A0A430HRH5"/>
<accession>A0A430HRH5</accession>